<evidence type="ECO:0000259" key="6">
    <source>
        <dbReference type="Pfam" id="PF04932"/>
    </source>
</evidence>
<proteinExistence type="predicted"/>
<feature type="transmembrane region" description="Helical" evidence="5">
    <location>
        <begin position="6"/>
        <end position="22"/>
    </location>
</feature>
<evidence type="ECO:0000256" key="4">
    <source>
        <dbReference type="ARBA" id="ARBA00023136"/>
    </source>
</evidence>
<dbReference type="InterPro" id="IPR007016">
    <property type="entry name" value="O-antigen_ligase-rel_domated"/>
</dbReference>
<feature type="non-terminal residue" evidence="7">
    <location>
        <position position="1"/>
    </location>
</feature>
<dbReference type="PANTHER" id="PTHR37422">
    <property type="entry name" value="TEICHURONIC ACID BIOSYNTHESIS PROTEIN TUAE"/>
    <property type="match status" value="1"/>
</dbReference>
<sequence>WLFLAVTVYLIALYWLFKYWKAKSEAILMMFVQGYLFGALVMSALCILNYLFAALSIDLQWFPYELRWRGFLDDPVVYGALLVPSIIIFGYQAICTERESDYWRYTLFTLVIFISLILTGSRGAWLNLVFASFILSFLDRSVWSGQKFSRAFIISVAAFVLALALIYVVPLNGRTYHSATLENRFSASDGPRIENFQAAPEYLFKRPPLEIVFGSGSGSYELFSDGGFSAHNTYLRLLFEHGVAGFVLFSIFLYWSIRMAWRQNVDSKTRATLLIAIIGGILIQSFFVDTLHWRHLWLILAFI</sequence>
<comment type="caution">
    <text evidence="7">The sequence shown here is derived from an EMBL/GenBank/DDBJ whole genome shotgun (WGS) entry which is preliminary data.</text>
</comment>
<comment type="subcellular location">
    <subcellularLocation>
        <location evidence="1">Membrane</location>
        <topology evidence="1">Multi-pass membrane protein</topology>
    </subcellularLocation>
</comment>
<accession>A0A2H0UI26</accession>
<evidence type="ECO:0000313" key="8">
    <source>
        <dbReference type="Proteomes" id="UP000229612"/>
    </source>
</evidence>
<feature type="transmembrane region" description="Helical" evidence="5">
    <location>
        <begin position="238"/>
        <end position="257"/>
    </location>
</feature>
<dbReference type="Pfam" id="PF04932">
    <property type="entry name" value="Wzy_C"/>
    <property type="match status" value="1"/>
</dbReference>
<keyword evidence="3 5" id="KW-1133">Transmembrane helix</keyword>
<evidence type="ECO:0000256" key="3">
    <source>
        <dbReference type="ARBA" id="ARBA00022989"/>
    </source>
</evidence>
<dbReference type="GO" id="GO:0016020">
    <property type="term" value="C:membrane"/>
    <property type="evidence" value="ECO:0007669"/>
    <property type="project" value="UniProtKB-SubCell"/>
</dbReference>
<feature type="transmembrane region" description="Helical" evidence="5">
    <location>
        <begin position="77"/>
        <end position="95"/>
    </location>
</feature>
<name>A0A2H0UI26_9BACT</name>
<evidence type="ECO:0000256" key="2">
    <source>
        <dbReference type="ARBA" id="ARBA00022692"/>
    </source>
</evidence>
<gene>
    <name evidence="7" type="ORF">COU14_01110</name>
</gene>
<feature type="transmembrane region" description="Helical" evidence="5">
    <location>
        <begin position="102"/>
        <end position="118"/>
    </location>
</feature>
<organism evidence="7 8">
    <name type="scientific">Candidatus Kaiserbacteria bacterium CG10_big_fil_rev_8_21_14_0_10_44_10</name>
    <dbReference type="NCBI Taxonomy" id="1974606"/>
    <lineage>
        <taxon>Bacteria</taxon>
        <taxon>Candidatus Kaiseribacteriota</taxon>
    </lineage>
</organism>
<dbReference type="PANTHER" id="PTHR37422:SF13">
    <property type="entry name" value="LIPOPOLYSACCHARIDE BIOSYNTHESIS PROTEIN PA4999-RELATED"/>
    <property type="match status" value="1"/>
</dbReference>
<evidence type="ECO:0000313" key="7">
    <source>
        <dbReference type="EMBL" id="PIR86074.1"/>
    </source>
</evidence>
<evidence type="ECO:0000256" key="1">
    <source>
        <dbReference type="ARBA" id="ARBA00004141"/>
    </source>
</evidence>
<keyword evidence="4 5" id="KW-0472">Membrane</keyword>
<protein>
    <recommendedName>
        <fullName evidence="6">O-antigen ligase-related domain-containing protein</fullName>
    </recommendedName>
</protein>
<dbReference type="AlphaFoldDB" id="A0A2H0UI26"/>
<reference evidence="8" key="1">
    <citation type="submission" date="2017-09" db="EMBL/GenBank/DDBJ databases">
        <title>Depth-based differentiation of microbial function through sediment-hosted aquifers and enrichment of novel symbionts in the deep terrestrial subsurface.</title>
        <authorList>
            <person name="Probst A.J."/>
            <person name="Ladd B."/>
            <person name="Jarett J.K."/>
            <person name="Geller-Mcgrath D.E."/>
            <person name="Sieber C.M.K."/>
            <person name="Emerson J.B."/>
            <person name="Anantharaman K."/>
            <person name="Thomas B.C."/>
            <person name="Malmstrom R."/>
            <person name="Stieglmeier M."/>
            <person name="Klingl A."/>
            <person name="Woyke T."/>
            <person name="Ryan C.M."/>
            <person name="Banfield J.F."/>
        </authorList>
    </citation>
    <scope>NUCLEOTIDE SEQUENCE [LARGE SCALE GENOMIC DNA]</scope>
</reference>
<evidence type="ECO:0000256" key="5">
    <source>
        <dbReference type="SAM" id="Phobius"/>
    </source>
</evidence>
<feature type="transmembrane region" description="Helical" evidence="5">
    <location>
        <begin position="34"/>
        <end position="57"/>
    </location>
</feature>
<feature type="domain" description="O-antigen ligase-related" evidence="6">
    <location>
        <begin position="108"/>
        <end position="249"/>
    </location>
</feature>
<feature type="transmembrane region" description="Helical" evidence="5">
    <location>
        <begin position="150"/>
        <end position="169"/>
    </location>
</feature>
<dbReference type="Proteomes" id="UP000229612">
    <property type="component" value="Unassembled WGS sequence"/>
</dbReference>
<dbReference type="InterPro" id="IPR051533">
    <property type="entry name" value="WaaL-like"/>
</dbReference>
<keyword evidence="2 5" id="KW-0812">Transmembrane</keyword>
<feature type="transmembrane region" description="Helical" evidence="5">
    <location>
        <begin position="269"/>
        <end position="288"/>
    </location>
</feature>
<dbReference type="EMBL" id="PFBG01000012">
    <property type="protein sequence ID" value="PIR86074.1"/>
    <property type="molecule type" value="Genomic_DNA"/>
</dbReference>